<dbReference type="Gramene" id="Tc06v2_t006770.1">
    <property type="protein sequence ID" value="Tc06v2_p006770.1"/>
    <property type="gene ID" value="Tc06v2_g006770"/>
</dbReference>
<feature type="compositionally biased region" description="Low complexity" evidence="1">
    <location>
        <begin position="27"/>
        <end position="42"/>
    </location>
</feature>
<name>A0AB32WIB2_THECC</name>
<evidence type="ECO:0000313" key="3">
    <source>
        <dbReference type="Proteomes" id="UP000694886"/>
    </source>
</evidence>
<evidence type="ECO:0000259" key="2">
    <source>
        <dbReference type="Pfam" id="PF05699"/>
    </source>
</evidence>
<organism evidence="3 4">
    <name type="scientific">Theobroma cacao</name>
    <name type="common">Cacao</name>
    <name type="synonym">Cocoa</name>
    <dbReference type="NCBI Taxonomy" id="3641"/>
    <lineage>
        <taxon>Eukaryota</taxon>
        <taxon>Viridiplantae</taxon>
        <taxon>Streptophyta</taxon>
        <taxon>Embryophyta</taxon>
        <taxon>Tracheophyta</taxon>
        <taxon>Spermatophyta</taxon>
        <taxon>Magnoliopsida</taxon>
        <taxon>eudicotyledons</taxon>
        <taxon>Gunneridae</taxon>
        <taxon>Pentapetalae</taxon>
        <taxon>rosids</taxon>
        <taxon>malvids</taxon>
        <taxon>Malvales</taxon>
        <taxon>Malvaceae</taxon>
        <taxon>Byttnerioideae</taxon>
        <taxon>Theobroma</taxon>
    </lineage>
</organism>
<dbReference type="Pfam" id="PF05699">
    <property type="entry name" value="Dimer_Tnp_hAT"/>
    <property type="match status" value="1"/>
</dbReference>
<dbReference type="Proteomes" id="UP000694886">
    <property type="component" value="Chromosome 6"/>
</dbReference>
<dbReference type="KEGG" id="tcc:108662492"/>
<dbReference type="PANTHER" id="PTHR23272:SF193">
    <property type="entry name" value="OS07G0624100 PROTEIN"/>
    <property type="match status" value="1"/>
</dbReference>
<protein>
    <submittedName>
        <fullName evidence="4">Zinc finger BED domain-containing protein RICESLEEPER 1-like</fullName>
    </submittedName>
</protein>
<dbReference type="RefSeq" id="XP_017978486.1">
    <property type="nucleotide sequence ID" value="XM_018122997.1"/>
</dbReference>
<evidence type="ECO:0000313" key="4">
    <source>
        <dbReference type="RefSeq" id="XP_017978486.1"/>
    </source>
</evidence>
<gene>
    <name evidence="4" type="primary">LOC108662492</name>
</gene>
<dbReference type="InterPro" id="IPR008906">
    <property type="entry name" value="HATC_C_dom"/>
</dbReference>
<dbReference type="PANTHER" id="PTHR23272">
    <property type="entry name" value="BED FINGER-RELATED"/>
    <property type="match status" value="1"/>
</dbReference>
<dbReference type="GeneID" id="108662492"/>
<sequence length="145" mass="15875">MASESDNPALAPTPSDAAMQPTPIGMSSSSPTPTTQQTIISTNDSDAVNPKKRKALSPRSEVWKHFTRFVNNQVASELAFSTGGRVLDAYRSSLMPKIVQALICAQDWLRGPSYYLHDIVNDLAKLEKVDEELSKITVDNVLDNL</sequence>
<reference evidence="4" key="2">
    <citation type="submission" date="2025-08" db="UniProtKB">
        <authorList>
            <consortium name="RefSeq"/>
        </authorList>
    </citation>
    <scope>IDENTIFICATION</scope>
</reference>
<accession>A0AB32WIB2</accession>
<evidence type="ECO:0000256" key="1">
    <source>
        <dbReference type="SAM" id="MobiDB-lite"/>
    </source>
</evidence>
<dbReference type="GO" id="GO:0046983">
    <property type="term" value="F:protein dimerization activity"/>
    <property type="evidence" value="ECO:0007669"/>
    <property type="project" value="InterPro"/>
</dbReference>
<feature type="domain" description="HAT C-terminal dimerisation" evidence="2">
    <location>
        <begin position="74"/>
        <end position="109"/>
    </location>
</feature>
<feature type="region of interest" description="Disordered" evidence="1">
    <location>
        <begin position="1"/>
        <end position="58"/>
    </location>
</feature>
<dbReference type="InterPro" id="IPR012337">
    <property type="entry name" value="RNaseH-like_sf"/>
</dbReference>
<dbReference type="SUPFAM" id="SSF53098">
    <property type="entry name" value="Ribonuclease H-like"/>
    <property type="match status" value="1"/>
</dbReference>
<reference evidence="3" key="1">
    <citation type="journal article" date="1997" name="Nucleic Acids Res.">
        <title>tRNAscan-SE: a program for improved detection of transfer RNA genes in genomic sequence.</title>
        <authorList>
            <person name="Lowe T.M."/>
            <person name="Eddy S.R."/>
        </authorList>
    </citation>
    <scope>NUCLEOTIDE SEQUENCE [LARGE SCALE GENOMIC DNA]</scope>
    <source>
        <strain evidence="3">r\B97-61/B2</strain>
    </source>
</reference>
<proteinExistence type="predicted"/>
<dbReference type="AlphaFoldDB" id="A0AB32WIB2"/>